<proteinExistence type="predicted"/>
<organism evidence="1">
    <name type="scientific">Arundo donax</name>
    <name type="common">Giant reed</name>
    <name type="synonym">Donax arundinaceus</name>
    <dbReference type="NCBI Taxonomy" id="35708"/>
    <lineage>
        <taxon>Eukaryota</taxon>
        <taxon>Viridiplantae</taxon>
        <taxon>Streptophyta</taxon>
        <taxon>Embryophyta</taxon>
        <taxon>Tracheophyta</taxon>
        <taxon>Spermatophyta</taxon>
        <taxon>Magnoliopsida</taxon>
        <taxon>Liliopsida</taxon>
        <taxon>Poales</taxon>
        <taxon>Poaceae</taxon>
        <taxon>PACMAD clade</taxon>
        <taxon>Arundinoideae</taxon>
        <taxon>Arundineae</taxon>
        <taxon>Arundo</taxon>
    </lineage>
</organism>
<reference evidence="1" key="1">
    <citation type="submission" date="2014-09" db="EMBL/GenBank/DDBJ databases">
        <authorList>
            <person name="Magalhaes I.L.F."/>
            <person name="Oliveira U."/>
            <person name="Santos F.R."/>
            <person name="Vidigal T.H.D.A."/>
            <person name="Brescovit A.D."/>
            <person name="Santos A.J."/>
        </authorList>
    </citation>
    <scope>NUCLEOTIDE SEQUENCE</scope>
    <source>
        <tissue evidence="1">Shoot tissue taken approximately 20 cm above the soil surface</tissue>
    </source>
</reference>
<dbReference type="EMBL" id="GBRH01265345">
    <property type="protein sequence ID" value="JAD32550.1"/>
    <property type="molecule type" value="Transcribed_RNA"/>
</dbReference>
<evidence type="ECO:0000313" key="1">
    <source>
        <dbReference type="EMBL" id="JAD32550.1"/>
    </source>
</evidence>
<name>A0A0A8Z711_ARUDO</name>
<accession>A0A0A8Z711</accession>
<reference evidence="1" key="2">
    <citation type="journal article" date="2015" name="Data Brief">
        <title>Shoot transcriptome of the giant reed, Arundo donax.</title>
        <authorList>
            <person name="Barrero R.A."/>
            <person name="Guerrero F.D."/>
            <person name="Moolhuijzen P."/>
            <person name="Goolsby J.A."/>
            <person name="Tidwell J."/>
            <person name="Bellgard S.E."/>
            <person name="Bellgard M.I."/>
        </authorList>
    </citation>
    <scope>NUCLEOTIDE SEQUENCE</scope>
    <source>
        <tissue evidence="1">Shoot tissue taken approximately 20 cm above the soil surface</tissue>
    </source>
</reference>
<sequence length="40" mass="4405">MAAAIDGPMWMGGCVVLIWSVICAGERLGDFWALPTWHEN</sequence>
<protein>
    <submittedName>
        <fullName evidence="1">Uncharacterized protein</fullName>
    </submittedName>
</protein>
<dbReference type="AlphaFoldDB" id="A0A0A8Z711"/>